<proteinExistence type="inferred from homology"/>
<dbReference type="Pfam" id="PF00593">
    <property type="entry name" value="TonB_dep_Rec_b-barrel"/>
    <property type="match status" value="1"/>
</dbReference>
<dbReference type="PANTHER" id="PTHR47234">
    <property type="match status" value="1"/>
</dbReference>
<reference evidence="14" key="1">
    <citation type="journal article" date="2019" name="Int. J. Syst. Evol. Microbiol.">
        <title>The Global Catalogue of Microorganisms (GCM) 10K type strain sequencing project: providing services to taxonomists for standard genome sequencing and annotation.</title>
        <authorList>
            <consortium name="The Broad Institute Genomics Platform"/>
            <consortium name="The Broad Institute Genome Sequencing Center for Infectious Disease"/>
            <person name="Wu L."/>
            <person name="Ma J."/>
        </authorList>
    </citation>
    <scope>NUCLEOTIDE SEQUENCE [LARGE SCALE GENOMIC DNA]</scope>
    <source>
        <strain evidence="14">NBRC 102146</strain>
    </source>
</reference>
<evidence type="ECO:0000256" key="9">
    <source>
        <dbReference type="RuleBase" id="RU003357"/>
    </source>
</evidence>
<evidence type="ECO:0000256" key="8">
    <source>
        <dbReference type="PROSITE-ProRule" id="PRU01360"/>
    </source>
</evidence>
<keyword evidence="14" id="KW-1185">Reference proteome</keyword>
<keyword evidence="2 8" id="KW-0813">Transport</keyword>
<comment type="subcellular location">
    <subcellularLocation>
        <location evidence="1 8">Cell outer membrane</location>
        <topology evidence="1 8">Multi-pass membrane protein</topology>
    </subcellularLocation>
</comment>
<feature type="domain" description="TonB-dependent receptor-like beta-barrel" evidence="11">
    <location>
        <begin position="372"/>
        <end position="923"/>
    </location>
</feature>
<evidence type="ECO:0000256" key="5">
    <source>
        <dbReference type="ARBA" id="ARBA00023077"/>
    </source>
</evidence>
<dbReference type="InterPro" id="IPR012910">
    <property type="entry name" value="Plug_dom"/>
</dbReference>
<keyword evidence="13" id="KW-0675">Receptor</keyword>
<dbReference type="Pfam" id="PF07715">
    <property type="entry name" value="Plug"/>
    <property type="match status" value="1"/>
</dbReference>
<keyword evidence="10" id="KW-0732">Signal</keyword>
<comment type="caution">
    <text evidence="13">The sequence shown here is derived from an EMBL/GenBank/DDBJ whole genome shotgun (WGS) entry which is preliminary data.</text>
</comment>
<evidence type="ECO:0000313" key="13">
    <source>
        <dbReference type="EMBL" id="GLR47713.1"/>
    </source>
</evidence>
<evidence type="ECO:0000256" key="7">
    <source>
        <dbReference type="ARBA" id="ARBA00023237"/>
    </source>
</evidence>
<dbReference type="PROSITE" id="PS52016">
    <property type="entry name" value="TONB_DEPENDENT_REC_3"/>
    <property type="match status" value="1"/>
</dbReference>
<dbReference type="InterPro" id="IPR037066">
    <property type="entry name" value="Plug_dom_sf"/>
</dbReference>
<keyword evidence="6 8" id="KW-0472">Membrane</keyword>
<dbReference type="Gene3D" id="2.40.170.20">
    <property type="entry name" value="TonB-dependent receptor, beta-barrel domain"/>
    <property type="match status" value="1"/>
</dbReference>
<dbReference type="SUPFAM" id="SSF56935">
    <property type="entry name" value="Porins"/>
    <property type="match status" value="1"/>
</dbReference>
<accession>A0ABQ5Z4J0</accession>
<dbReference type="PANTHER" id="PTHR47234:SF2">
    <property type="entry name" value="TONB-DEPENDENT RECEPTOR"/>
    <property type="match status" value="1"/>
</dbReference>
<protein>
    <submittedName>
        <fullName evidence="13">TonB-dependent receptor</fullName>
    </submittedName>
</protein>
<dbReference type="InterPro" id="IPR000531">
    <property type="entry name" value="Beta-barrel_TonB"/>
</dbReference>
<evidence type="ECO:0000313" key="14">
    <source>
        <dbReference type="Proteomes" id="UP001156703"/>
    </source>
</evidence>
<name>A0ABQ5Z4J0_9SPHN</name>
<organism evidence="13 14">
    <name type="scientific">Sphingomonas astaxanthinifaciens DSM 22298</name>
    <dbReference type="NCBI Taxonomy" id="1123267"/>
    <lineage>
        <taxon>Bacteria</taxon>
        <taxon>Pseudomonadati</taxon>
        <taxon>Pseudomonadota</taxon>
        <taxon>Alphaproteobacteria</taxon>
        <taxon>Sphingomonadales</taxon>
        <taxon>Sphingomonadaceae</taxon>
        <taxon>Sphingomonas</taxon>
    </lineage>
</organism>
<keyword evidence="7 8" id="KW-0998">Cell outer membrane</keyword>
<gene>
    <name evidence="13" type="primary">btuB_3</name>
    <name evidence="13" type="ORF">GCM10007925_14260</name>
</gene>
<evidence type="ECO:0000256" key="10">
    <source>
        <dbReference type="SAM" id="SignalP"/>
    </source>
</evidence>
<dbReference type="Gene3D" id="2.170.130.10">
    <property type="entry name" value="TonB-dependent receptor, plug domain"/>
    <property type="match status" value="1"/>
</dbReference>
<evidence type="ECO:0000259" key="12">
    <source>
        <dbReference type="Pfam" id="PF07715"/>
    </source>
</evidence>
<dbReference type="Proteomes" id="UP001156703">
    <property type="component" value="Unassembled WGS sequence"/>
</dbReference>
<keyword evidence="5 9" id="KW-0798">TonB box</keyword>
<keyword evidence="4 8" id="KW-0812">Transmembrane</keyword>
<comment type="similarity">
    <text evidence="8 9">Belongs to the TonB-dependent receptor family.</text>
</comment>
<evidence type="ECO:0000256" key="2">
    <source>
        <dbReference type="ARBA" id="ARBA00022448"/>
    </source>
</evidence>
<dbReference type="InterPro" id="IPR039426">
    <property type="entry name" value="TonB-dep_rcpt-like"/>
</dbReference>
<sequence>MRWHNSCAAFVLASALAAPAFAQTAEPGSSAVPEAAAPGEEIVVTGSRIRRDPLAQEAPVVVLDQDSLAKTGLAAVADVLQRLPSASGGLNTKVNASGNLGNPPDGGGVGAGSATIDLRYLGANRTLVLVDGLRFVNGTSASGIPGSVDLNSIPTNMIERIEVLQAGASPLYGSDAIAGVVNVITVQRQKGLRASAQYGEYRQGDGETQDYQASYGFQFPATSIVVGGFYSKQKPVFSRDRDISQFPNPGQTTCAIPGSGCSSAAVNGRFLTFNGSQTISNPPDSTPTLGELRAFTNADRFNFAQYQYILTPNERYGGWFSTKTELNDTINLRLRGSYNRRNSNNRAAFEPLFIGPDAGNGAGSLFDTLSIDVTNPFNPFGVTLQSGLNPDGTSNGLTPNYSFVARRLVEAGQRDFTQKVNTYSGAATLDGKFNVGGHDWYWDVNALFGINEANQRFTGNVRADRVAVALGPVAACNATPGCVPLNLFGGAGSITPAMLDYIAFTEHDSSNQKLWDYTANLSGDITDLPAGPLAFAVGVEHRYQSARFTPDPIVSAGLGADIPAQPAAGKYNVDEIYGEVRVPILKEQPMAYSLEANAAIRHSNYSTSGSKTTYTVSGLYKPVHDILIRGAYSTGFRAPTLGELYGGRSRYDLPVADPCSNQTGNPWQTSPTAQANCIADGVPADGSYAEDPGQLPVITQGNRNLKPETSKSINLGAVYAHRFGGHSISIEGDWHDIKVKNAIAALDPSLTLNNCALSAVNCDLVVRTANGFVNEIDGTLQNLASIKTRSFDLTASYRSPESGWGRIGLTSNASWLLKYKVTQNNGSLGNLTINRRGTERGSPDQAYPKFKWNGTADWSLGGLGASVTGRYIHSVVESSLTPLFNTTATSNKLGSRFYVDAQVNWTPPIMDKRLMLTVGGNNLTDKDPPACFTCSINNYDPTTYDVPGQFFYGRIAYKW</sequence>
<dbReference type="InterPro" id="IPR036942">
    <property type="entry name" value="Beta-barrel_TonB_sf"/>
</dbReference>
<evidence type="ECO:0000256" key="1">
    <source>
        <dbReference type="ARBA" id="ARBA00004571"/>
    </source>
</evidence>
<evidence type="ECO:0000256" key="4">
    <source>
        <dbReference type="ARBA" id="ARBA00022692"/>
    </source>
</evidence>
<dbReference type="EMBL" id="BSOO01000012">
    <property type="protein sequence ID" value="GLR47713.1"/>
    <property type="molecule type" value="Genomic_DNA"/>
</dbReference>
<feature type="domain" description="TonB-dependent receptor plug" evidence="12">
    <location>
        <begin position="57"/>
        <end position="180"/>
    </location>
</feature>
<keyword evidence="3 8" id="KW-1134">Transmembrane beta strand</keyword>
<feature type="signal peptide" evidence="10">
    <location>
        <begin position="1"/>
        <end position="22"/>
    </location>
</feature>
<evidence type="ECO:0000259" key="11">
    <source>
        <dbReference type="Pfam" id="PF00593"/>
    </source>
</evidence>
<evidence type="ECO:0000256" key="3">
    <source>
        <dbReference type="ARBA" id="ARBA00022452"/>
    </source>
</evidence>
<evidence type="ECO:0000256" key="6">
    <source>
        <dbReference type="ARBA" id="ARBA00023136"/>
    </source>
</evidence>
<feature type="chain" id="PRO_5046809449" evidence="10">
    <location>
        <begin position="23"/>
        <end position="959"/>
    </location>
</feature>